<dbReference type="RefSeq" id="WP_244567970.1">
    <property type="nucleotide sequence ID" value="NZ_LT670818.1"/>
</dbReference>
<dbReference type="Gene3D" id="3.40.50.1820">
    <property type="entry name" value="alpha/beta hydrolase"/>
    <property type="match status" value="1"/>
</dbReference>
<protein>
    <submittedName>
        <fullName evidence="3">Alpha/beta hydrolase fold</fullName>
    </submittedName>
</protein>
<dbReference type="SUPFAM" id="SSF53474">
    <property type="entry name" value="alpha/beta-Hydrolases"/>
    <property type="match status" value="1"/>
</dbReference>
<dbReference type="AlphaFoldDB" id="A0A1M5MQD5"/>
<keyword evidence="1 3" id="KW-0378">Hydrolase</keyword>
<accession>A0A1M5MQD5</accession>
<dbReference type="InterPro" id="IPR050300">
    <property type="entry name" value="GDXG_lipolytic_enzyme"/>
</dbReference>
<reference evidence="3 4" key="1">
    <citation type="submission" date="2016-11" db="EMBL/GenBank/DDBJ databases">
        <authorList>
            <person name="Jaros S."/>
            <person name="Januszkiewicz K."/>
            <person name="Wedrychowicz H."/>
        </authorList>
    </citation>
    <scope>NUCLEOTIDE SEQUENCE [LARGE SCALE GENOMIC DNA]</scope>
    <source>
        <strain evidence="3 4">GAS242</strain>
    </source>
</reference>
<dbReference type="GO" id="GO:0016787">
    <property type="term" value="F:hydrolase activity"/>
    <property type="evidence" value="ECO:0007669"/>
    <property type="project" value="UniProtKB-KW"/>
</dbReference>
<dbReference type="Proteomes" id="UP000190675">
    <property type="component" value="Chromosome I"/>
</dbReference>
<sequence length="313" mass="33928">MESSLPEDPRHRWASLDQAARDAAYDNNAAVADSARWIEQHNRDSAIYRGSHSAKLDLAYADVSERTAFDLYPSQNNTAPCLIFLHGGYWQRNSREVFACMAEGLAAAGWSVAIPGYSLAPQASLTQIVAEIGVAIDWLVAHGQEHGIAGPLVIAGWSAGAQLAALHLGHPGIVAGLAVSGVYELAPLRETGLNKALNLNDKEIETLSPLRLEPVQKPLTLSFGSNELPALVHDFAQAARQTRGSRRAGSDPADRRCRSLLDPLRTPEAGWCAGQGRERIVDHGLADHWASRAGRLTPESTKKEYRRCTEGIF</sequence>
<feature type="domain" description="BD-FAE-like" evidence="2">
    <location>
        <begin position="72"/>
        <end position="167"/>
    </location>
</feature>
<name>A0A1M5MQD5_9BRAD</name>
<proteinExistence type="predicted"/>
<evidence type="ECO:0000256" key="1">
    <source>
        <dbReference type="ARBA" id="ARBA00022801"/>
    </source>
</evidence>
<evidence type="ECO:0000259" key="2">
    <source>
        <dbReference type="Pfam" id="PF20434"/>
    </source>
</evidence>
<dbReference type="PANTHER" id="PTHR48081">
    <property type="entry name" value="AB HYDROLASE SUPERFAMILY PROTEIN C4A8.06C"/>
    <property type="match status" value="1"/>
</dbReference>
<gene>
    <name evidence="3" type="ORF">SAMN05444169_4177</name>
</gene>
<dbReference type="PANTHER" id="PTHR48081:SF33">
    <property type="entry name" value="KYNURENINE FORMAMIDASE"/>
    <property type="match status" value="1"/>
</dbReference>
<dbReference type="Pfam" id="PF20434">
    <property type="entry name" value="BD-FAE"/>
    <property type="match status" value="1"/>
</dbReference>
<dbReference type="InterPro" id="IPR049492">
    <property type="entry name" value="BD-FAE-like_dom"/>
</dbReference>
<dbReference type="InterPro" id="IPR029058">
    <property type="entry name" value="AB_hydrolase_fold"/>
</dbReference>
<dbReference type="EMBL" id="LT670818">
    <property type="protein sequence ID" value="SHG79604.1"/>
    <property type="molecule type" value="Genomic_DNA"/>
</dbReference>
<evidence type="ECO:0000313" key="4">
    <source>
        <dbReference type="Proteomes" id="UP000190675"/>
    </source>
</evidence>
<evidence type="ECO:0000313" key="3">
    <source>
        <dbReference type="EMBL" id="SHG79604.1"/>
    </source>
</evidence>
<organism evidence="3 4">
    <name type="scientific">Bradyrhizobium erythrophlei</name>
    <dbReference type="NCBI Taxonomy" id="1437360"/>
    <lineage>
        <taxon>Bacteria</taxon>
        <taxon>Pseudomonadati</taxon>
        <taxon>Pseudomonadota</taxon>
        <taxon>Alphaproteobacteria</taxon>
        <taxon>Hyphomicrobiales</taxon>
        <taxon>Nitrobacteraceae</taxon>
        <taxon>Bradyrhizobium</taxon>
    </lineage>
</organism>